<dbReference type="CDD" id="cd06261">
    <property type="entry name" value="TM_PBP2"/>
    <property type="match status" value="1"/>
</dbReference>
<evidence type="ECO:0000313" key="10">
    <source>
        <dbReference type="EMBL" id="OKL36852.1"/>
    </source>
</evidence>
<name>A0A1Q5P434_9BACI</name>
<proteinExistence type="inferred from homology"/>
<feature type="transmembrane region" description="Helical" evidence="8">
    <location>
        <begin position="181"/>
        <end position="203"/>
    </location>
</feature>
<feature type="transmembrane region" description="Helical" evidence="8">
    <location>
        <begin position="12"/>
        <end position="37"/>
    </location>
</feature>
<evidence type="ECO:0000256" key="7">
    <source>
        <dbReference type="ARBA" id="ARBA00023136"/>
    </source>
</evidence>
<sequence>MWYFKALPRGKIIEFFIVAVFCLFFFGPLLNLVLLAFSGEWRYPSKLPSSWSLDWWKYVFGNDQIVHSILLSFSIATIVTIVSIIICIPAAYAFARLQFPLRRVFLFSFLLTNAFPKMGLYVAVGVMFYKFGLMNTFVGVVLIHVINTLMYMTWIPSAAFKNVQKSQEEAARDSGASPLRVFWHITLPIAAPGIIVASIFTFLSSLDEAQGTLLVGIPDFQTMPVIMYSIIADYPANAGAVFSIILTLPTIVLLLAARKFLGSDAIAGGFQMK</sequence>
<evidence type="ECO:0000256" key="1">
    <source>
        <dbReference type="ARBA" id="ARBA00004429"/>
    </source>
</evidence>
<dbReference type="Proteomes" id="UP000186524">
    <property type="component" value="Unassembled WGS sequence"/>
</dbReference>
<feature type="transmembrane region" description="Helical" evidence="8">
    <location>
        <begin position="104"/>
        <end position="131"/>
    </location>
</feature>
<dbReference type="PROSITE" id="PS50928">
    <property type="entry name" value="ABC_TM1"/>
    <property type="match status" value="1"/>
</dbReference>
<dbReference type="InterPro" id="IPR000515">
    <property type="entry name" value="MetI-like"/>
</dbReference>
<evidence type="ECO:0000256" key="3">
    <source>
        <dbReference type="ARBA" id="ARBA00022475"/>
    </source>
</evidence>
<dbReference type="OrthoDB" id="9782004at2"/>
<dbReference type="GO" id="GO:0055085">
    <property type="term" value="P:transmembrane transport"/>
    <property type="evidence" value="ECO:0007669"/>
    <property type="project" value="InterPro"/>
</dbReference>
<keyword evidence="7 8" id="KW-0472">Membrane</keyword>
<feature type="transmembrane region" description="Helical" evidence="8">
    <location>
        <begin position="234"/>
        <end position="256"/>
    </location>
</feature>
<evidence type="ECO:0000256" key="6">
    <source>
        <dbReference type="ARBA" id="ARBA00022989"/>
    </source>
</evidence>
<keyword evidence="4" id="KW-0997">Cell inner membrane</keyword>
<keyword evidence="11" id="KW-1185">Reference proteome</keyword>
<keyword evidence="5 8" id="KW-0812">Transmembrane</keyword>
<dbReference type="GO" id="GO:0005886">
    <property type="term" value="C:plasma membrane"/>
    <property type="evidence" value="ECO:0007669"/>
    <property type="project" value="UniProtKB-SubCell"/>
</dbReference>
<keyword evidence="2 8" id="KW-0813">Transport</keyword>
<feature type="transmembrane region" description="Helical" evidence="8">
    <location>
        <begin position="65"/>
        <end position="92"/>
    </location>
</feature>
<dbReference type="InterPro" id="IPR035906">
    <property type="entry name" value="MetI-like_sf"/>
</dbReference>
<dbReference type="STRING" id="1714354.BLL40_09020"/>
<dbReference type="AlphaFoldDB" id="A0A1Q5P434"/>
<keyword evidence="6 8" id="KW-1133">Transmembrane helix</keyword>
<dbReference type="Gene3D" id="1.10.3720.10">
    <property type="entry name" value="MetI-like"/>
    <property type="match status" value="1"/>
</dbReference>
<comment type="caution">
    <text evidence="10">The sequence shown here is derived from an EMBL/GenBank/DDBJ whole genome shotgun (WGS) entry which is preliminary data.</text>
</comment>
<evidence type="ECO:0000256" key="8">
    <source>
        <dbReference type="RuleBase" id="RU363032"/>
    </source>
</evidence>
<dbReference type="EMBL" id="MRWQ01000006">
    <property type="protein sequence ID" value="OKL36852.1"/>
    <property type="molecule type" value="Genomic_DNA"/>
</dbReference>
<evidence type="ECO:0000256" key="2">
    <source>
        <dbReference type="ARBA" id="ARBA00022448"/>
    </source>
</evidence>
<evidence type="ECO:0000313" key="11">
    <source>
        <dbReference type="Proteomes" id="UP000186524"/>
    </source>
</evidence>
<evidence type="ECO:0000256" key="5">
    <source>
        <dbReference type="ARBA" id="ARBA00022692"/>
    </source>
</evidence>
<evidence type="ECO:0000256" key="4">
    <source>
        <dbReference type="ARBA" id="ARBA00022519"/>
    </source>
</evidence>
<accession>A0A1Q5P434</accession>
<gene>
    <name evidence="10" type="ORF">BLL40_09020</name>
</gene>
<evidence type="ECO:0000259" key="9">
    <source>
        <dbReference type="PROSITE" id="PS50928"/>
    </source>
</evidence>
<protein>
    <submittedName>
        <fullName evidence="10">Polyamine ABC transporter permease</fullName>
    </submittedName>
</protein>
<dbReference type="Pfam" id="PF00528">
    <property type="entry name" value="BPD_transp_1"/>
    <property type="match status" value="1"/>
</dbReference>
<feature type="transmembrane region" description="Helical" evidence="8">
    <location>
        <begin position="137"/>
        <end position="160"/>
    </location>
</feature>
<comment type="similarity">
    <text evidence="8">Belongs to the binding-protein-dependent transport system permease family.</text>
</comment>
<dbReference type="RefSeq" id="WP_073711575.1">
    <property type="nucleotide sequence ID" value="NZ_MRWQ01000006.1"/>
</dbReference>
<comment type="subcellular location">
    <subcellularLocation>
        <location evidence="1">Cell inner membrane</location>
        <topology evidence="1">Multi-pass membrane protein</topology>
    </subcellularLocation>
    <subcellularLocation>
        <location evidence="8">Cell membrane</location>
        <topology evidence="8">Multi-pass membrane protein</topology>
    </subcellularLocation>
</comment>
<feature type="domain" description="ABC transmembrane type-1" evidence="9">
    <location>
        <begin position="69"/>
        <end position="257"/>
    </location>
</feature>
<organism evidence="10 11">
    <name type="scientific">Domibacillus mangrovi</name>
    <dbReference type="NCBI Taxonomy" id="1714354"/>
    <lineage>
        <taxon>Bacteria</taxon>
        <taxon>Bacillati</taxon>
        <taxon>Bacillota</taxon>
        <taxon>Bacilli</taxon>
        <taxon>Bacillales</taxon>
        <taxon>Bacillaceae</taxon>
        <taxon>Domibacillus</taxon>
    </lineage>
</organism>
<keyword evidence="3" id="KW-1003">Cell membrane</keyword>
<dbReference type="SUPFAM" id="SSF161098">
    <property type="entry name" value="MetI-like"/>
    <property type="match status" value="1"/>
</dbReference>
<reference evidence="10 11" key="1">
    <citation type="submission" date="2016-12" db="EMBL/GenBank/DDBJ databases">
        <title>Domibacillus sp. SAOS 44 whole genome sequencing.</title>
        <authorList>
            <person name="Verma A."/>
            <person name="Krishnamurthi S."/>
        </authorList>
    </citation>
    <scope>NUCLEOTIDE SEQUENCE [LARGE SCALE GENOMIC DNA]</scope>
    <source>
        <strain evidence="10 11">SAOS 44</strain>
    </source>
</reference>
<dbReference type="PANTHER" id="PTHR43357">
    <property type="entry name" value="INNER MEMBRANE ABC TRANSPORTER PERMEASE PROTEIN YDCV"/>
    <property type="match status" value="1"/>
</dbReference>
<dbReference type="PANTHER" id="PTHR43357:SF4">
    <property type="entry name" value="INNER MEMBRANE ABC TRANSPORTER PERMEASE PROTEIN YDCV"/>
    <property type="match status" value="1"/>
</dbReference>